<evidence type="ECO:0000256" key="1">
    <source>
        <dbReference type="ARBA" id="ARBA00006335"/>
    </source>
</evidence>
<reference evidence="7" key="2">
    <citation type="submission" date="2015-06" db="UniProtKB">
        <authorList>
            <consortium name="EnsemblProtists"/>
        </authorList>
    </citation>
    <scope>IDENTIFICATION</scope>
    <source>
        <strain evidence="7">Emoy2</strain>
    </source>
</reference>
<dbReference type="HOGENOM" id="CLU_041081_0_0_1"/>
<comment type="similarity">
    <text evidence="1">Belongs to the neutral sphingomyelinase family.</text>
</comment>
<dbReference type="AlphaFoldDB" id="M4B805"/>
<sequence>MRNQRFFMYWWSLYVLLGVLFGHSQVVGKDTTVPVWEPAVSNLATTNTSTMTLHVLQVYPMRGLFTNSEADVQMQRDDMLAQFRKFGFHYVTSILHDPDPFTSLLNGGVMVVSKWPIVREAQHVYRNACHYSDCLAAKGVKYARILKTVDGSSKVFNVFATHMQAWSTPEGRSDRIEQAKQMRHFIDAIGIPHHEPLILGGDFNVDNHTFATEVAQLIFLGHVVSNSPHKNVLVGRDGAAISNKCFAQYVHNWGPAKDGVFHPSLFTRSTCRMNTDIDGPSWLVYAQPDNMCYCPCCPLEWLDYILYGKDPYQQPSTIPTIEAYVNQVPHFMVDWTAPESSMKFALVDLSDHYPVLGKYEFLVTRGKGKDDDPMTYHLDGCSTDDDCHFRDFRCYCNGQNCYYEGNYTNGWNLDSTHPVNRNCLYQKTSFRCLCGPT</sequence>
<feature type="chain" id="PRO_5004048931" description="sphingomyelin phosphodiesterase" evidence="5">
    <location>
        <begin position="29"/>
        <end position="437"/>
    </location>
</feature>
<reference evidence="8" key="1">
    <citation type="journal article" date="2010" name="Science">
        <title>Signatures of adaptation to obligate biotrophy in the Hyaloperonospora arabidopsidis genome.</title>
        <authorList>
            <person name="Baxter L."/>
            <person name="Tripathy S."/>
            <person name="Ishaque N."/>
            <person name="Boot N."/>
            <person name="Cabral A."/>
            <person name="Kemen E."/>
            <person name="Thines M."/>
            <person name="Ah-Fong A."/>
            <person name="Anderson R."/>
            <person name="Badejoko W."/>
            <person name="Bittner-Eddy P."/>
            <person name="Boore J.L."/>
            <person name="Chibucos M.C."/>
            <person name="Coates M."/>
            <person name="Dehal P."/>
            <person name="Delehaunty K."/>
            <person name="Dong S."/>
            <person name="Downton P."/>
            <person name="Dumas B."/>
            <person name="Fabro G."/>
            <person name="Fronick C."/>
            <person name="Fuerstenberg S.I."/>
            <person name="Fulton L."/>
            <person name="Gaulin E."/>
            <person name="Govers F."/>
            <person name="Hughes L."/>
            <person name="Humphray S."/>
            <person name="Jiang R.H."/>
            <person name="Judelson H."/>
            <person name="Kamoun S."/>
            <person name="Kyung K."/>
            <person name="Meijer H."/>
            <person name="Minx P."/>
            <person name="Morris P."/>
            <person name="Nelson J."/>
            <person name="Phuntumart V."/>
            <person name="Qutob D."/>
            <person name="Rehmany A."/>
            <person name="Rougon-Cardoso A."/>
            <person name="Ryden P."/>
            <person name="Torto-Alalibo T."/>
            <person name="Studholme D."/>
            <person name="Wang Y."/>
            <person name="Win J."/>
            <person name="Wood J."/>
            <person name="Clifton S.W."/>
            <person name="Rogers J."/>
            <person name="Van den Ackerveken G."/>
            <person name="Jones J.D."/>
            <person name="McDowell J.M."/>
            <person name="Beynon J."/>
            <person name="Tyler B.M."/>
        </authorList>
    </citation>
    <scope>NUCLEOTIDE SEQUENCE [LARGE SCALE GENOMIC DNA]</scope>
    <source>
        <strain evidence="8">Emoy2</strain>
    </source>
</reference>
<dbReference type="eggNOG" id="ENOG502QSQ7">
    <property type="taxonomic scope" value="Eukaryota"/>
</dbReference>
<keyword evidence="4" id="KW-0378">Hydrolase</keyword>
<dbReference type="SUPFAM" id="SSF56219">
    <property type="entry name" value="DNase I-like"/>
    <property type="match status" value="1"/>
</dbReference>
<dbReference type="Gene3D" id="3.60.10.10">
    <property type="entry name" value="Endonuclease/exonuclease/phosphatase"/>
    <property type="match status" value="1"/>
</dbReference>
<dbReference type="PANTHER" id="PTHR16320:SF23">
    <property type="entry name" value="SPHINGOMYELINASE C 1"/>
    <property type="match status" value="1"/>
</dbReference>
<dbReference type="CDD" id="cd09078">
    <property type="entry name" value="nSMase"/>
    <property type="match status" value="1"/>
</dbReference>
<dbReference type="InterPro" id="IPR017766">
    <property type="entry name" value="Sphingomyelinase/PLipase_C"/>
</dbReference>
<dbReference type="OMA" id="VNRNCLY"/>
<evidence type="ECO:0000313" key="8">
    <source>
        <dbReference type="Proteomes" id="UP000011713"/>
    </source>
</evidence>
<evidence type="ECO:0000256" key="5">
    <source>
        <dbReference type="SAM" id="SignalP"/>
    </source>
</evidence>
<keyword evidence="8" id="KW-1185">Reference proteome</keyword>
<dbReference type="InterPro" id="IPR036691">
    <property type="entry name" value="Endo/exonu/phosph_ase_sf"/>
</dbReference>
<dbReference type="InterPro" id="IPR038772">
    <property type="entry name" value="Sph/SMPD2-like"/>
</dbReference>
<dbReference type="GO" id="GO:0005576">
    <property type="term" value="C:extracellular region"/>
    <property type="evidence" value="ECO:0007669"/>
    <property type="project" value="InterPro"/>
</dbReference>
<evidence type="ECO:0000313" key="7">
    <source>
        <dbReference type="EnsemblProtists" id="HpaP802407"/>
    </source>
</evidence>
<dbReference type="GO" id="GO:0004767">
    <property type="term" value="F:sphingomyelin phosphodiesterase activity"/>
    <property type="evidence" value="ECO:0007669"/>
    <property type="project" value="UniProtKB-EC"/>
</dbReference>
<evidence type="ECO:0000259" key="6">
    <source>
        <dbReference type="Pfam" id="PF03372"/>
    </source>
</evidence>
<dbReference type="PANTHER" id="PTHR16320">
    <property type="entry name" value="SPHINGOMYELINASE FAMILY MEMBER"/>
    <property type="match status" value="1"/>
</dbReference>
<evidence type="ECO:0000256" key="4">
    <source>
        <dbReference type="ARBA" id="ARBA00022801"/>
    </source>
</evidence>
<dbReference type="Pfam" id="PF03372">
    <property type="entry name" value="Exo_endo_phos"/>
    <property type="match status" value="1"/>
</dbReference>
<organism evidence="7 8">
    <name type="scientific">Hyaloperonospora arabidopsidis (strain Emoy2)</name>
    <name type="common">Downy mildew agent</name>
    <name type="synonym">Peronospora arabidopsidis</name>
    <dbReference type="NCBI Taxonomy" id="559515"/>
    <lineage>
        <taxon>Eukaryota</taxon>
        <taxon>Sar</taxon>
        <taxon>Stramenopiles</taxon>
        <taxon>Oomycota</taxon>
        <taxon>Peronosporomycetes</taxon>
        <taxon>Peronosporales</taxon>
        <taxon>Peronosporaceae</taxon>
        <taxon>Hyaloperonospora</taxon>
    </lineage>
</organism>
<evidence type="ECO:0000256" key="3">
    <source>
        <dbReference type="ARBA" id="ARBA00022729"/>
    </source>
</evidence>
<keyword evidence="3 5" id="KW-0732">Signal</keyword>
<accession>M4B805</accession>
<feature type="signal peptide" evidence="5">
    <location>
        <begin position="1"/>
        <end position="28"/>
    </location>
</feature>
<name>M4B805_HYAAE</name>
<protein>
    <recommendedName>
        <fullName evidence="2">sphingomyelin phosphodiesterase</fullName>
        <ecNumber evidence="2">3.1.4.12</ecNumber>
    </recommendedName>
</protein>
<proteinExistence type="inferred from homology"/>
<feature type="domain" description="Endonuclease/exonuclease/phosphatase" evidence="6">
    <location>
        <begin position="69"/>
        <end position="243"/>
    </location>
</feature>
<dbReference type="EC" id="3.1.4.12" evidence="2"/>
<dbReference type="EnsemblProtists" id="HpaT802407">
    <property type="protein sequence ID" value="HpaP802407"/>
    <property type="gene ID" value="HpaG802407"/>
</dbReference>
<dbReference type="InterPro" id="IPR005135">
    <property type="entry name" value="Endo/exonuclease/phosphatase"/>
</dbReference>
<dbReference type="Proteomes" id="UP000011713">
    <property type="component" value="Unassembled WGS sequence"/>
</dbReference>
<dbReference type="VEuPathDB" id="FungiDB:HpaG802407"/>
<evidence type="ECO:0000256" key="2">
    <source>
        <dbReference type="ARBA" id="ARBA00012369"/>
    </source>
</evidence>
<dbReference type="InParanoid" id="M4B805"/>
<dbReference type="EMBL" id="JH597957">
    <property type="status" value="NOT_ANNOTATED_CDS"/>
    <property type="molecule type" value="Genomic_DNA"/>
</dbReference>